<sequence>EAHGTGTPAGDPQEAAAIRNAFFGSDPPNANDTANNVLHVGSIKTVIGHTEGTAGIAAVLKASLALQHATIPPNMLFDKINPEVEPFYGRVKIPTTPLPWPAIPDQQPRRASVNSFGFGGTNAHAILKSPPPNDRRRDHDRVFLPFTFSAASERSLIRLIDKFVTYLKDNESVSMRDLAYTLNFRRTKFPYRKSFASTSIHGLLIKMQAFLAQKTPSIAPALSGAQNVLGVFTGQGAQW</sequence>
<dbReference type="InterPro" id="IPR020841">
    <property type="entry name" value="PKS_Beta-ketoAc_synthase_dom"/>
</dbReference>
<dbReference type="GO" id="GO:0044550">
    <property type="term" value="P:secondary metabolite biosynthetic process"/>
    <property type="evidence" value="ECO:0007669"/>
    <property type="project" value="TreeGrafter"/>
</dbReference>
<dbReference type="SUPFAM" id="SSF53901">
    <property type="entry name" value="Thiolase-like"/>
    <property type="match status" value="1"/>
</dbReference>
<dbReference type="Gene3D" id="3.40.366.10">
    <property type="entry name" value="Malonyl-Coenzyme A Acyl Carrier Protein, domain 2"/>
    <property type="match status" value="1"/>
</dbReference>
<dbReference type="PROSITE" id="PS52004">
    <property type="entry name" value="KS3_2"/>
    <property type="match status" value="1"/>
</dbReference>
<dbReference type="AlphaFoldDB" id="B7TIU3"/>
<dbReference type="CDD" id="cd00833">
    <property type="entry name" value="PKS"/>
    <property type="match status" value="1"/>
</dbReference>
<evidence type="ECO:0000259" key="4">
    <source>
        <dbReference type="PROSITE" id="PS52004"/>
    </source>
</evidence>
<evidence type="ECO:0000256" key="1">
    <source>
        <dbReference type="ARBA" id="ARBA00022450"/>
    </source>
</evidence>
<keyword evidence="1" id="KW-0596">Phosphopantetheine</keyword>
<dbReference type="Pfam" id="PF02801">
    <property type="entry name" value="Ketoacyl-synt_C"/>
    <property type="match status" value="1"/>
</dbReference>
<feature type="domain" description="Ketosynthase family 3 (KS3)" evidence="4">
    <location>
        <begin position="1"/>
        <end position="129"/>
    </location>
</feature>
<dbReference type="Gene3D" id="3.40.47.10">
    <property type="match status" value="1"/>
</dbReference>
<proteinExistence type="predicted"/>
<name>B7TIU3_9PLEO</name>
<accession>B7TIU3</accession>
<dbReference type="PANTHER" id="PTHR43775:SF20">
    <property type="entry name" value="HYBRID PKS-NRPS SYNTHETASE APDA"/>
    <property type="match status" value="1"/>
</dbReference>
<organism evidence="5">
    <name type="scientific">Helicascus kanaloanus</name>
    <dbReference type="NCBI Taxonomy" id="85914"/>
    <lineage>
        <taxon>Eukaryota</taxon>
        <taxon>Fungi</taxon>
        <taxon>Dikarya</taxon>
        <taxon>Ascomycota</taxon>
        <taxon>Pezizomycotina</taxon>
        <taxon>Dothideomycetes</taxon>
        <taxon>Pleosporomycetidae</taxon>
        <taxon>Pleosporales</taxon>
        <taxon>Massarineae</taxon>
        <taxon>Morosphaeriaceae</taxon>
        <taxon>Helicascus</taxon>
    </lineage>
</organism>
<feature type="non-terminal residue" evidence="5">
    <location>
        <position position="1"/>
    </location>
</feature>
<dbReference type="SMART" id="SM00825">
    <property type="entry name" value="PKS_KS"/>
    <property type="match status" value="1"/>
</dbReference>
<dbReference type="InterPro" id="IPR016039">
    <property type="entry name" value="Thiolase-like"/>
</dbReference>
<protein>
    <submittedName>
        <fullName evidence="5">Polyketide synthase</fullName>
    </submittedName>
</protein>
<reference evidence="5" key="1">
    <citation type="journal article" date="2009" name="Appl. Environ. Microbiol.">
        <title>Insect-specific polyketide synthases (PKSs), potential PKS-nonribosomal peptide synthetase hybrids, and novel PKS clades in tropical fungi.</title>
        <authorList>
            <person name="Amnuaykanjanasin A."/>
            <person name="Phonghanpot S."/>
            <person name="Sengpanich N."/>
            <person name="Cheevadhanarak S."/>
            <person name="Tanticharoen M."/>
        </authorList>
    </citation>
    <scope>NUCLEOTIDE SEQUENCE</scope>
    <source>
        <strain evidence="5">F1R2B2</strain>
    </source>
</reference>
<feature type="non-terminal residue" evidence="5">
    <location>
        <position position="239"/>
    </location>
</feature>
<dbReference type="GO" id="GO:0006633">
    <property type="term" value="P:fatty acid biosynthetic process"/>
    <property type="evidence" value="ECO:0007669"/>
    <property type="project" value="TreeGrafter"/>
</dbReference>
<dbReference type="InterPro" id="IPR032821">
    <property type="entry name" value="PKS_assoc"/>
</dbReference>
<dbReference type="Gene3D" id="3.30.70.3290">
    <property type="match status" value="1"/>
</dbReference>
<evidence type="ECO:0000256" key="2">
    <source>
        <dbReference type="ARBA" id="ARBA00022553"/>
    </source>
</evidence>
<keyword evidence="3" id="KW-0808">Transferase</keyword>
<evidence type="ECO:0000313" key="5">
    <source>
        <dbReference type="EMBL" id="ACJ67097.1"/>
    </source>
</evidence>
<dbReference type="PANTHER" id="PTHR43775">
    <property type="entry name" value="FATTY ACID SYNTHASE"/>
    <property type="match status" value="1"/>
</dbReference>
<keyword evidence="2" id="KW-0597">Phosphoprotein</keyword>
<dbReference type="InterPro" id="IPR050091">
    <property type="entry name" value="PKS_NRPS_Biosynth_Enz"/>
</dbReference>
<evidence type="ECO:0000256" key="3">
    <source>
        <dbReference type="ARBA" id="ARBA00022679"/>
    </source>
</evidence>
<dbReference type="InterPro" id="IPR014031">
    <property type="entry name" value="Ketoacyl_synth_C"/>
</dbReference>
<dbReference type="GO" id="GO:0004312">
    <property type="term" value="F:fatty acid synthase activity"/>
    <property type="evidence" value="ECO:0007669"/>
    <property type="project" value="TreeGrafter"/>
</dbReference>
<dbReference type="EMBL" id="FJ227572">
    <property type="protein sequence ID" value="ACJ67097.1"/>
    <property type="molecule type" value="Genomic_DNA"/>
</dbReference>
<dbReference type="InterPro" id="IPR001227">
    <property type="entry name" value="Ac_transferase_dom_sf"/>
</dbReference>
<dbReference type="Pfam" id="PF16197">
    <property type="entry name" value="KAsynt_C_assoc"/>
    <property type="match status" value="1"/>
</dbReference>